<comment type="subunit">
    <text evidence="4">Part of the 50S ribosomal subunit. Contacts protein L20.</text>
</comment>
<dbReference type="PANTHER" id="PTHR21349:SF0">
    <property type="entry name" value="LARGE RIBOSOMAL SUBUNIT PROTEIN BL21M"/>
    <property type="match status" value="1"/>
</dbReference>
<name>A0A1G2TH93_9BACT</name>
<keyword evidence="4 5" id="KW-0694">RNA-binding</keyword>
<comment type="function">
    <text evidence="4 5">This protein binds to 23S rRNA in the presence of protein L20.</text>
</comment>
<dbReference type="GO" id="GO:0019843">
    <property type="term" value="F:rRNA binding"/>
    <property type="evidence" value="ECO:0007669"/>
    <property type="project" value="UniProtKB-UniRule"/>
</dbReference>
<dbReference type="InterPro" id="IPR028909">
    <property type="entry name" value="bL21-like"/>
</dbReference>
<keyword evidence="2 4" id="KW-0689">Ribosomal protein</keyword>
<dbReference type="GO" id="GO:0006412">
    <property type="term" value="P:translation"/>
    <property type="evidence" value="ECO:0007669"/>
    <property type="project" value="UniProtKB-UniRule"/>
</dbReference>
<proteinExistence type="inferred from homology"/>
<evidence type="ECO:0000313" key="7">
    <source>
        <dbReference type="Proteomes" id="UP000177279"/>
    </source>
</evidence>
<dbReference type="EMBL" id="MHVS01000005">
    <property type="protein sequence ID" value="OHA96583.1"/>
    <property type="molecule type" value="Genomic_DNA"/>
</dbReference>
<dbReference type="GO" id="GO:0005737">
    <property type="term" value="C:cytoplasm"/>
    <property type="evidence" value="ECO:0007669"/>
    <property type="project" value="UniProtKB-ARBA"/>
</dbReference>
<evidence type="ECO:0000256" key="2">
    <source>
        <dbReference type="ARBA" id="ARBA00022980"/>
    </source>
</evidence>
<evidence type="ECO:0000256" key="3">
    <source>
        <dbReference type="ARBA" id="ARBA00023274"/>
    </source>
</evidence>
<dbReference type="GO" id="GO:1990904">
    <property type="term" value="C:ribonucleoprotein complex"/>
    <property type="evidence" value="ECO:0007669"/>
    <property type="project" value="UniProtKB-KW"/>
</dbReference>
<dbReference type="AlphaFoldDB" id="A0A1G2TH93"/>
<keyword evidence="3 4" id="KW-0687">Ribonucleoprotein</keyword>
<dbReference type="Proteomes" id="UP000177279">
    <property type="component" value="Unassembled WGS sequence"/>
</dbReference>
<sequence length="106" mass="11972">MEYAVFATGGKQYRVKAGDKVRVEKLPGDHKEGDALVFDSVLMMDDGASKVSLGNPFIKGSKVSATLSKIARHKTIDVIKYKQKSRYFKKYGHRQPYFEVKIDSIK</sequence>
<comment type="similarity">
    <text evidence="1 4 5">Belongs to the bacterial ribosomal protein bL21 family.</text>
</comment>
<gene>
    <name evidence="4" type="primary">rplU</name>
    <name evidence="6" type="ORF">A3D49_01775</name>
</gene>
<dbReference type="PANTHER" id="PTHR21349">
    <property type="entry name" value="50S RIBOSOMAL PROTEIN L21"/>
    <property type="match status" value="1"/>
</dbReference>
<evidence type="ECO:0000256" key="4">
    <source>
        <dbReference type="HAMAP-Rule" id="MF_01363"/>
    </source>
</evidence>
<dbReference type="InterPro" id="IPR036164">
    <property type="entry name" value="bL21-like_sf"/>
</dbReference>
<protein>
    <recommendedName>
        <fullName evidence="4">Large ribosomal subunit protein bL21</fullName>
    </recommendedName>
</protein>
<dbReference type="InterPro" id="IPR001787">
    <property type="entry name" value="Ribosomal_bL21"/>
</dbReference>
<dbReference type="SUPFAM" id="SSF141091">
    <property type="entry name" value="L21p-like"/>
    <property type="match status" value="1"/>
</dbReference>
<dbReference type="Pfam" id="PF00829">
    <property type="entry name" value="Ribosomal_L21p"/>
    <property type="match status" value="1"/>
</dbReference>
<evidence type="ECO:0000313" key="6">
    <source>
        <dbReference type="EMBL" id="OHA96583.1"/>
    </source>
</evidence>
<dbReference type="GO" id="GO:0005840">
    <property type="term" value="C:ribosome"/>
    <property type="evidence" value="ECO:0007669"/>
    <property type="project" value="UniProtKB-KW"/>
</dbReference>
<dbReference type="HAMAP" id="MF_01363">
    <property type="entry name" value="Ribosomal_bL21"/>
    <property type="match status" value="1"/>
</dbReference>
<accession>A0A1G2TH93</accession>
<dbReference type="GO" id="GO:0003735">
    <property type="term" value="F:structural constituent of ribosome"/>
    <property type="evidence" value="ECO:0007669"/>
    <property type="project" value="InterPro"/>
</dbReference>
<dbReference type="NCBIfam" id="TIGR00061">
    <property type="entry name" value="L21"/>
    <property type="match status" value="1"/>
</dbReference>
<comment type="caution">
    <text evidence="6">The sequence shown here is derived from an EMBL/GenBank/DDBJ whole genome shotgun (WGS) entry which is preliminary data.</text>
</comment>
<organism evidence="6 7">
    <name type="scientific">Candidatus Zambryskibacteria bacterium RIFCSPHIGHO2_02_FULL_43_37</name>
    <dbReference type="NCBI Taxonomy" id="1802749"/>
    <lineage>
        <taxon>Bacteria</taxon>
        <taxon>Candidatus Zambryskiibacteriota</taxon>
    </lineage>
</organism>
<reference evidence="6 7" key="1">
    <citation type="journal article" date="2016" name="Nat. Commun.">
        <title>Thousands of microbial genomes shed light on interconnected biogeochemical processes in an aquifer system.</title>
        <authorList>
            <person name="Anantharaman K."/>
            <person name="Brown C.T."/>
            <person name="Hug L.A."/>
            <person name="Sharon I."/>
            <person name="Castelle C.J."/>
            <person name="Probst A.J."/>
            <person name="Thomas B.C."/>
            <person name="Singh A."/>
            <person name="Wilkins M.J."/>
            <person name="Karaoz U."/>
            <person name="Brodie E.L."/>
            <person name="Williams K.H."/>
            <person name="Hubbard S.S."/>
            <person name="Banfield J.F."/>
        </authorList>
    </citation>
    <scope>NUCLEOTIDE SEQUENCE [LARGE SCALE GENOMIC DNA]</scope>
</reference>
<evidence type="ECO:0000256" key="5">
    <source>
        <dbReference type="RuleBase" id="RU000562"/>
    </source>
</evidence>
<keyword evidence="4 5" id="KW-0699">rRNA-binding</keyword>
<evidence type="ECO:0000256" key="1">
    <source>
        <dbReference type="ARBA" id="ARBA00008563"/>
    </source>
</evidence>